<dbReference type="GO" id="GO:0005739">
    <property type="term" value="C:mitochondrion"/>
    <property type="evidence" value="ECO:0007669"/>
    <property type="project" value="TreeGrafter"/>
</dbReference>
<evidence type="ECO:0000256" key="8">
    <source>
        <dbReference type="SAM" id="Coils"/>
    </source>
</evidence>
<dbReference type="Pfam" id="PF00056">
    <property type="entry name" value="Ldh_1_N"/>
    <property type="match status" value="1"/>
</dbReference>
<dbReference type="GO" id="GO:0006108">
    <property type="term" value="P:malate metabolic process"/>
    <property type="evidence" value="ECO:0007669"/>
    <property type="project" value="InterPro"/>
</dbReference>
<gene>
    <name evidence="12" type="ORF">RUM43_010598</name>
</gene>
<dbReference type="GO" id="GO:0006099">
    <property type="term" value="P:tricarboxylic acid cycle"/>
    <property type="evidence" value="ECO:0007669"/>
    <property type="project" value="UniProtKB-KW"/>
</dbReference>
<dbReference type="PANTHER" id="PTHR11540">
    <property type="entry name" value="MALATE AND LACTATE DEHYDROGENASE"/>
    <property type="match status" value="1"/>
</dbReference>
<dbReference type="InterPro" id="IPR015955">
    <property type="entry name" value="Lactate_DH/Glyco_Ohase_4_C"/>
</dbReference>
<feature type="coiled-coil region" evidence="8">
    <location>
        <begin position="696"/>
        <end position="723"/>
    </location>
</feature>
<feature type="domain" description="Lactate/malate dehydrogenase C-terminal" evidence="11">
    <location>
        <begin position="264"/>
        <end position="317"/>
    </location>
</feature>
<dbReference type="InterPro" id="IPR001236">
    <property type="entry name" value="Lactate/malate_DH_N"/>
</dbReference>
<comment type="subunit">
    <text evidence="2">Homodimer.</text>
</comment>
<evidence type="ECO:0000256" key="4">
    <source>
        <dbReference type="ARBA" id="ARBA00016075"/>
    </source>
</evidence>
<dbReference type="PANTHER" id="PTHR11540:SF16">
    <property type="entry name" value="MALATE DEHYDROGENASE, MITOCHONDRIAL"/>
    <property type="match status" value="1"/>
</dbReference>
<keyword evidence="8" id="KW-0175">Coiled coil</keyword>
<dbReference type="EMBL" id="JAWJWE010000004">
    <property type="protein sequence ID" value="KAK6636934.1"/>
    <property type="molecule type" value="Genomic_DNA"/>
</dbReference>
<keyword evidence="7" id="KW-0520">NAD</keyword>
<accession>A0AAN8P4B0</accession>
<dbReference type="Gene3D" id="3.90.110.10">
    <property type="entry name" value="Lactate dehydrogenase/glycoside hydrolase, family 4, C-terminal"/>
    <property type="match status" value="1"/>
</dbReference>
<feature type="compositionally biased region" description="Basic and acidic residues" evidence="9">
    <location>
        <begin position="1062"/>
        <end position="1089"/>
    </location>
</feature>
<feature type="region of interest" description="Disordered" evidence="9">
    <location>
        <begin position="920"/>
        <end position="960"/>
    </location>
</feature>
<keyword evidence="6" id="KW-0560">Oxidoreductase</keyword>
<dbReference type="PROSITE" id="PS00068">
    <property type="entry name" value="MDH"/>
    <property type="match status" value="1"/>
</dbReference>
<evidence type="ECO:0000259" key="10">
    <source>
        <dbReference type="Pfam" id="PF00056"/>
    </source>
</evidence>
<evidence type="ECO:0000256" key="2">
    <source>
        <dbReference type="ARBA" id="ARBA00011738"/>
    </source>
</evidence>
<reference evidence="12 13" key="1">
    <citation type="submission" date="2023-10" db="EMBL/GenBank/DDBJ databases">
        <title>Genomes of two closely related lineages of the louse Polyplax serrata with different host specificities.</title>
        <authorList>
            <person name="Martinu J."/>
            <person name="Tarabai H."/>
            <person name="Stefka J."/>
            <person name="Hypsa V."/>
        </authorList>
    </citation>
    <scope>NUCLEOTIDE SEQUENCE [LARGE SCALE GENOMIC DNA]</scope>
    <source>
        <strain evidence="12">HR10_N</strain>
    </source>
</reference>
<organism evidence="12 13">
    <name type="scientific">Polyplax serrata</name>
    <name type="common">Common mouse louse</name>
    <dbReference type="NCBI Taxonomy" id="468196"/>
    <lineage>
        <taxon>Eukaryota</taxon>
        <taxon>Metazoa</taxon>
        <taxon>Ecdysozoa</taxon>
        <taxon>Arthropoda</taxon>
        <taxon>Hexapoda</taxon>
        <taxon>Insecta</taxon>
        <taxon>Pterygota</taxon>
        <taxon>Neoptera</taxon>
        <taxon>Paraneoptera</taxon>
        <taxon>Psocodea</taxon>
        <taxon>Troctomorpha</taxon>
        <taxon>Phthiraptera</taxon>
        <taxon>Anoplura</taxon>
        <taxon>Polyplacidae</taxon>
        <taxon>Polyplax</taxon>
    </lineage>
</organism>
<evidence type="ECO:0000256" key="1">
    <source>
        <dbReference type="ARBA" id="ARBA00008824"/>
    </source>
</evidence>
<dbReference type="SUPFAM" id="SSF56327">
    <property type="entry name" value="LDH C-terminal domain-like"/>
    <property type="match status" value="1"/>
</dbReference>
<dbReference type="AlphaFoldDB" id="A0AAN8P4B0"/>
<name>A0AAN8P4B0_POLSC</name>
<dbReference type="Proteomes" id="UP001372834">
    <property type="component" value="Unassembled WGS sequence"/>
</dbReference>
<dbReference type="GO" id="GO:0030060">
    <property type="term" value="F:L-malate dehydrogenase (NAD+) activity"/>
    <property type="evidence" value="ECO:0007669"/>
    <property type="project" value="UniProtKB-EC"/>
</dbReference>
<protein>
    <recommendedName>
        <fullName evidence="4">Malate dehydrogenase, mitochondrial</fullName>
        <ecNumber evidence="3">1.1.1.37</ecNumber>
    </recommendedName>
</protein>
<dbReference type="Gene3D" id="3.40.50.720">
    <property type="entry name" value="NAD(P)-binding Rossmann-like Domain"/>
    <property type="match status" value="1"/>
</dbReference>
<dbReference type="InterPro" id="IPR022383">
    <property type="entry name" value="Lactate/malate_DH_C"/>
</dbReference>
<dbReference type="Pfam" id="PF02866">
    <property type="entry name" value="Ldh_1_C"/>
    <property type="match status" value="2"/>
</dbReference>
<feature type="domain" description="Lactate/malate dehydrogenase C-terminal" evidence="11">
    <location>
        <begin position="322"/>
        <end position="487"/>
    </location>
</feature>
<evidence type="ECO:0000313" key="13">
    <source>
        <dbReference type="Proteomes" id="UP001372834"/>
    </source>
</evidence>
<evidence type="ECO:0000259" key="11">
    <source>
        <dbReference type="Pfam" id="PF02866"/>
    </source>
</evidence>
<proteinExistence type="inferred from homology"/>
<dbReference type="SUPFAM" id="SSF51735">
    <property type="entry name" value="NAD(P)-binding Rossmann-fold domains"/>
    <property type="match status" value="1"/>
</dbReference>
<dbReference type="InterPro" id="IPR036291">
    <property type="entry name" value="NAD(P)-bd_dom_sf"/>
</dbReference>
<feature type="region of interest" description="Disordered" evidence="9">
    <location>
        <begin position="319"/>
        <end position="338"/>
    </location>
</feature>
<feature type="domain" description="Lactate/malate dehydrogenase N-terminal" evidence="10">
    <location>
        <begin position="57"/>
        <end position="168"/>
    </location>
</feature>
<keyword evidence="5" id="KW-0816">Tricarboxylic acid cycle</keyword>
<comment type="similarity">
    <text evidence="1">Belongs to the LDH/MDH superfamily. MDH type 1 family.</text>
</comment>
<evidence type="ECO:0000256" key="7">
    <source>
        <dbReference type="ARBA" id="ARBA00023027"/>
    </source>
</evidence>
<evidence type="ECO:0000256" key="5">
    <source>
        <dbReference type="ARBA" id="ARBA00022532"/>
    </source>
</evidence>
<dbReference type="EC" id="1.1.1.37" evidence="3"/>
<sequence length="1116" mass="126231">MQSVRLLRNDVLRGFKPIWSAAQSKKYGEISLESKNRDSNKDPYDDNHSFVECDQYTKVTLIGAAGRVGRTLSLLLKTCPLVDHLCLFDIDKSVKGTGVDISHIDTKCCVSYFCGMKNIHKALDGPDVVVIAAGCPASPQLNGKKLFDKNAPIVAGLSEACARFCPKVPTPSKPSTSLHTPPKKNPLWKNPFLNRSPFQACVVLITNPINSLVPVMGEVYQMITNRLPYRKVTYASDVPPPPPVKINLPRTHIDLTIFQLFGLTTLDVVRANTFVAEVVRKDPNSIIVPVVGGTSQETIVPVISQMKPCHKIKRESTENDSTFGATHAGMGAPRRKDVKSLTEKSHSGVIARGDTKLIPKSKLIADVGLVTSEMIALTECLKRAEGNLADCQNCGTPGASSLSTAYAAFRFTSSLVMALKGAENIIECAYVKSNIIPELEYLASPLKLGLCGIEHNFGYPQLSDYEVDLMEQAAPVLINDIEMGKCFVVQHKKKQKNIDRRCSSSSKNQSFFDLCSKLEVKPAVEIRKQCEQRLGGQPCSVPKTRCNTKILKGQSERPIAENKVNAVGLESGSAFMVVESEGKKDFFLGSLWLTGGRNSAWNDDIEEVPNTVNCSPDDDYIEERKRLSRKNIRSRREKKNKKECTKKWLRKKKKKKKNDDELAGLEQAATALTSDIKLGKDFARGIQETVHKGLVWKNLSRERKIEEERMKHLRKRKVRLENGEVAGATKALIQVTPQYSEKNQSWFVARVREPIRQLLYGNQTGETEAAEEENGKFSNWNESSKEVEFDSTCWPWTGKLFSKKQGCGDACRLYHTERRSSVSYQEYFNSKNAEKRKKFKREEKLKTILPMKALKVLKNKTKYIQKKSKKPPWELKFERAHYKLLNASAKQKYRSFNVQKKIMPSASVLFLLDKNRRGKQEKNSGLALRDEAEAEADESEAKGKEENDEEPETEHVEVVSKEDNVKDLVPTKSEKEDGTKCRDVVLKQIQDLKRENEELKRKLRQVMENKKLETALQVQTDNLELERTKLKACWLVMSSTMDAFSNFCRKFTTMKAESTGLTDREREEDTDDYHDALESQEPEKRDESYDEKYYNFLKKLMQDQVEGEKARNRVGK</sequence>
<evidence type="ECO:0000256" key="9">
    <source>
        <dbReference type="SAM" id="MobiDB-lite"/>
    </source>
</evidence>
<evidence type="ECO:0000256" key="3">
    <source>
        <dbReference type="ARBA" id="ARBA00012995"/>
    </source>
</evidence>
<feature type="region of interest" description="Disordered" evidence="9">
    <location>
        <begin position="1058"/>
        <end position="1089"/>
    </location>
</feature>
<feature type="coiled-coil region" evidence="8">
    <location>
        <begin position="982"/>
        <end position="1016"/>
    </location>
</feature>
<dbReference type="InterPro" id="IPR001252">
    <property type="entry name" value="Malate_DH_AS"/>
</dbReference>
<comment type="caution">
    <text evidence="12">The sequence shown here is derived from an EMBL/GenBank/DDBJ whole genome shotgun (WGS) entry which is preliminary data.</text>
</comment>
<evidence type="ECO:0000313" key="12">
    <source>
        <dbReference type="EMBL" id="KAK6636934.1"/>
    </source>
</evidence>
<evidence type="ECO:0000256" key="6">
    <source>
        <dbReference type="ARBA" id="ARBA00023002"/>
    </source>
</evidence>